<keyword evidence="3" id="KW-1185">Reference proteome</keyword>
<sequence>MGAEIYSVIEPAAGGEVVREAGRERCGYSTGGDRGRHDDDCSCGRTISSALIQPPSPPTSLGAGSGRARPSSALNCCEKRHLIISSDGQKTWFPLDYDARARYKAAAVAASKFVVGCKQYGVQQSEAAPQHNGTSARVACAVRPAMPHYSGNPAALATHCHIVPLTKHSQLTYTQQMNMWLKMQLPKIKVRSEGKCRQQRRQVVWRAARRVTTPARQLSPHRRLNGAPMLRYTRHESVLCAVVHDSQDVTNYSLSRGSHLKSRLPDQR</sequence>
<reference evidence="2" key="1">
    <citation type="submission" date="2021-12" db="EMBL/GenBank/DDBJ databases">
        <authorList>
            <person name="King R."/>
        </authorList>
    </citation>
    <scope>NUCLEOTIDE SEQUENCE</scope>
</reference>
<dbReference type="EMBL" id="LR824015">
    <property type="protein sequence ID" value="CAD0200565.1"/>
    <property type="molecule type" value="Genomic_DNA"/>
</dbReference>
<dbReference type="Proteomes" id="UP001154114">
    <property type="component" value="Chromosome 12"/>
</dbReference>
<evidence type="ECO:0000313" key="2">
    <source>
        <dbReference type="EMBL" id="CAD0200565.1"/>
    </source>
</evidence>
<accession>A0A9N8KV97</accession>
<gene>
    <name evidence="2" type="ORF">CINC_LOCUS2250</name>
</gene>
<name>A0A9N8KV97_CHRIL</name>
<protein>
    <submittedName>
        <fullName evidence="2">Uncharacterized protein</fullName>
    </submittedName>
</protein>
<evidence type="ECO:0000313" key="3">
    <source>
        <dbReference type="Proteomes" id="UP001154114"/>
    </source>
</evidence>
<dbReference type="AlphaFoldDB" id="A0A9N8KV97"/>
<feature type="region of interest" description="Disordered" evidence="1">
    <location>
        <begin position="47"/>
        <end position="67"/>
    </location>
</feature>
<proteinExistence type="predicted"/>
<organism evidence="2 3">
    <name type="scientific">Chrysodeixis includens</name>
    <name type="common">Soybean looper</name>
    <name type="synonym">Pseudoplusia includens</name>
    <dbReference type="NCBI Taxonomy" id="689277"/>
    <lineage>
        <taxon>Eukaryota</taxon>
        <taxon>Metazoa</taxon>
        <taxon>Ecdysozoa</taxon>
        <taxon>Arthropoda</taxon>
        <taxon>Hexapoda</taxon>
        <taxon>Insecta</taxon>
        <taxon>Pterygota</taxon>
        <taxon>Neoptera</taxon>
        <taxon>Endopterygota</taxon>
        <taxon>Lepidoptera</taxon>
        <taxon>Glossata</taxon>
        <taxon>Ditrysia</taxon>
        <taxon>Noctuoidea</taxon>
        <taxon>Noctuidae</taxon>
        <taxon>Plusiinae</taxon>
        <taxon>Chrysodeixis</taxon>
    </lineage>
</organism>
<evidence type="ECO:0000256" key="1">
    <source>
        <dbReference type="SAM" id="MobiDB-lite"/>
    </source>
</evidence>